<evidence type="ECO:0000313" key="1">
    <source>
        <dbReference type="EMBL" id="MBK9295460.1"/>
    </source>
</evidence>
<evidence type="ECO:0008006" key="3">
    <source>
        <dbReference type="Google" id="ProtNLM"/>
    </source>
</evidence>
<dbReference type="Pfam" id="PF19850">
    <property type="entry name" value="DUF6325"/>
    <property type="match status" value="1"/>
</dbReference>
<sequence>MGFGPIEVIVVVFEGNEFTGEILPELRRLVDAGTVTVIDGVFIRKDADGSVTHEGLEGLSDDEGAKSLVDVLKRAGALVSDDDVADLANDMTPNTSAALLAFEHTWAKPFTQAIVSSGGELRADVRVPGSVADAVLAASDLDG</sequence>
<name>A0A936N8A8_9ACTN</name>
<accession>A0A936N8A8</accession>
<reference evidence="1 2" key="1">
    <citation type="submission" date="2020-10" db="EMBL/GenBank/DDBJ databases">
        <title>Connecting structure to function with the recovery of over 1000 high-quality activated sludge metagenome-assembled genomes encoding full-length rRNA genes using long-read sequencing.</title>
        <authorList>
            <person name="Singleton C.M."/>
            <person name="Petriglieri F."/>
            <person name="Kristensen J.M."/>
            <person name="Kirkegaard R.H."/>
            <person name="Michaelsen T.Y."/>
            <person name="Andersen M.H."/>
            <person name="Karst S.M."/>
            <person name="Dueholm M.S."/>
            <person name="Nielsen P.H."/>
            <person name="Albertsen M."/>
        </authorList>
    </citation>
    <scope>NUCLEOTIDE SEQUENCE [LARGE SCALE GENOMIC DNA]</scope>
    <source>
        <strain evidence="1">Lyne_18-Q3-R50-59_MAXAC.006</strain>
    </source>
</reference>
<dbReference type="EMBL" id="JADJZA010000001">
    <property type="protein sequence ID" value="MBK9295460.1"/>
    <property type="molecule type" value="Genomic_DNA"/>
</dbReference>
<gene>
    <name evidence="1" type="ORF">IPN02_00995</name>
</gene>
<proteinExistence type="predicted"/>
<dbReference type="AlphaFoldDB" id="A0A936N8A8"/>
<organism evidence="1 2">
    <name type="scientific">Candidatus Neomicrothrix subdominans</name>
    <dbReference type="NCBI Taxonomy" id="2954438"/>
    <lineage>
        <taxon>Bacteria</taxon>
        <taxon>Bacillati</taxon>
        <taxon>Actinomycetota</taxon>
        <taxon>Acidimicrobiia</taxon>
        <taxon>Acidimicrobiales</taxon>
        <taxon>Microthrixaceae</taxon>
        <taxon>Candidatus Neomicrothrix</taxon>
    </lineage>
</organism>
<protein>
    <recommendedName>
        <fullName evidence="3">DUF1269 domain-containing protein</fullName>
    </recommendedName>
</protein>
<evidence type="ECO:0000313" key="2">
    <source>
        <dbReference type="Proteomes" id="UP000727993"/>
    </source>
</evidence>
<comment type="caution">
    <text evidence="1">The sequence shown here is derived from an EMBL/GenBank/DDBJ whole genome shotgun (WGS) entry which is preliminary data.</text>
</comment>
<dbReference type="InterPro" id="IPR046288">
    <property type="entry name" value="DUF6325"/>
</dbReference>
<dbReference type="Proteomes" id="UP000727993">
    <property type="component" value="Unassembled WGS sequence"/>
</dbReference>